<dbReference type="OrthoDB" id="674604at2759"/>
<feature type="domain" description="Heterokaryon incompatibility" evidence="1">
    <location>
        <begin position="22"/>
        <end position="110"/>
    </location>
</feature>
<reference evidence="3 4" key="1">
    <citation type="submission" date="2016-04" db="EMBL/GenBank/DDBJ databases">
        <title>A degradative enzymes factory behind the ericoid mycorrhizal symbiosis.</title>
        <authorList>
            <consortium name="DOE Joint Genome Institute"/>
            <person name="Martino E."/>
            <person name="Morin E."/>
            <person name="Grelet G."/>
            <person name="Kuo A."/>
            <person name="Kohler A."/>
            <person name="Daghino S."/>
            <person name="Barry K."/>
            <person name="Choi C."/>
            <person name="Cichocki N."/>
            <person name="Clum A."/>
            <person name="Copeland A."/>
            <person name="Hainaut M."/>
            <person name="Haridas S."/>
            <person name="Labutti K."/>
            <person name="Lindquist E."/>
            <person name="Lipzen A."/>
            <person name="Khouja H.-R."/>
            <person name="Murat C."/>
            <person name="Ohm R."/>
            <person name="Olson A."/>
            <person name="Spatafora J."/>
            <person name="Veneault-Fourrey C."/>
            <person name="Henrissat B."/>
            <person name="Grigoriev I."/>
            <person name="Martin F."/>
            <person name="Perotto S."/>
        </authorList>
    </citation>
    <scope>NUCLEOTIDE SEQUENCE [LARGE SCALE GENOMIC DNA]</scope>
    <source>
        <strain evidence="3 4">E</strain>
    </source>
</reference>
<dbReference type="GeneID" id="36581211"/>
<proteinExistence type="predicted"/>
<dbReference type="InterPro" id="IPR058525">
    <property type="entry name" value="DUF8212"/>
</dbReference>
<sequence>MWLLDTSTITLHLILSTPTPPYAILSHTWGSSEVTVQDLQCTPPRNQHLSGYKKILDCCAQARQDGVAWVWIDTCCIDKTNSAELSEAINSMFEWYRNAVQCYAYLSDTETVDEVVKSRWFTRGWTLQELLAPLSVIFFNKDWEELGTKASLAEEISTITGIPRVVLLTNSKGEFSVAQIMSWAAKRETTREEDMAYSLLGLFGVNMPMIYGEGKKAFRRLQLEIMRASEDHSIFAWVGAGQERGPLALHPSEFEHSGTVQCIAAEKNTEEYTMTNRGVRIKFRLT</sequence>
<feature type="domain" description="DUF8212" evidence="2">
    <location>
        <begin position="216"/>
        <end position="238"/>
    </location>
</feature>
<dbReference type="InterPro" id="IPR010730">
    <property type="entry name" value="HET"/>
</dbReference>
<dbReference type="Pfam" id="PF06985">
    <property type="entry name" value="HET"/>
    <property type="match status" value="1"/>
</dbReference>
<dbReference type="PANTHER" id="PTHR10622">
    <property type="entry name" value="HET DOMAIN-CONTAINING PROTEIN"/>
    <property type="match status" value="1"/>
</dbReference>
<feature type="non-terminal residue" evidence="3">
    <location>
        <position position="286"/>
    </location>
</feature>
<evidence type="ECO:0000259" key="2">
    <source>
        <dbReference type="Pfam" id="PF26640"/>
    </source>
</evidence>
<keyword evidence="4" id="KW-1185">Reference proteome</keyword>
<dbReference type="Pfam" id="PF26640">
    <property type="entry name" value="DUF8212"/>
    <property type="match status" value="1"/>
</dbReference>
<evidence type="ECO:0000313" key="4">
    <source>
        <dbReference type="Proteomes" id="UP000235371"/>
    </source>
</evidence>
<dbReference type="STRING" id="1095630.A0A2J6T0V0"/>
<dbReference type="AlphaFoldDB" id="A0A2J6T0V0"/>
<dbReference type="InParanoid" id="A0A2J6T0V0"/>
<dbReference type="EMBL" id="KZ613848">
    <property type="protein sequence ID" value="PMD56650.1"/>
    <property type="molecule type" value="Genomic_DNA"/>
</dbReference>
<name>A0A2J6T0V0_9HELO</name>
<evidence type="ECO:0000259" key="1">
    <source>
        <dbReference type="Pfam" id="PF06985"/>
    </source>
</evidence>
<accession>A0A2J6T0V0</accession>
<dbReference type="RefSeq" id="XP_024733554.1">
    <property type="nucleotide sequence ID" value="XM_024873131.1"/>
</dbReference>
<dbReference type="PANTHER" id="PTHR10622:SF10">
    <property type="entry name" value="HET DOMAIN-CONTAINING PROTEIN"/>
    <property type="match status" value="1"/>
</dbReference>
<evidence type="ECO:0000313" key="3">
    <source>
        <dbReference type="EMBL" id="PMD56650.1"/>
    </source>
</evidence>
<gene>
    <name evidence="3" type="ORF">K444DRAFT_486950</name>
</gene>
<dbReference type="Proteomes" id="UP000235371">
    <property type="component" value="Unassembled WGS sequence"/>
</dbReference>
<protein>
    <submittedName>
        <fullName evidence="3">HET-domain-containing protein</fullName>
    </submittedName>
</protein>
<organism evidence="3 4">
    <name type="scientific">Hyaloscypha bicolor E</name>
    <dbReference type="NCBI Taxonomy" id="1095630"/>
    <lineage>
        <taxon>Eukaryota</taxon>
        <taxon>Fungi</taxon>
        <taxon>Dikarya</taxon>
        <taxon>Ascomycota</taxon>
        <taxon>Pezizomycotina</taxon>
        <taxon>Leotiomycetes</taxon>
        <taxon>Helotiales</taxon>
        <taxon>Hyaloscyphaceae</taxon>
        <taxon>Hyaloscypha</taxon>
        <taxon>Hyaloscypha bicolor</taxon>
    </lineage>
</organism>